<gene>
    <name evidence="2" type="ORF">CG716_24795</name>
</gene>
<dbReference type="RefSeq" id="WP_094483824.1">
    <property type="nucleotide sequence ID" value="NZ_NOZR01000027.1"/>
</dbReference>
<dbReference type="SUPFAM" id="SSF53474">
    <property type="entry name" value="alpha/beta-Hydrolases"/>
    <property type="match status" value="1"/>
</dbReference>
<reference evidence="2 3" key="1">
    <citation type="submission" date="2017-07" db="EMBL/GenBank/DDBJ databases">
        <title>The new phylogeny of genus Mycobacterium.</title>
        <authorList>
            <person name="Tortoli E."/>
            <person name="Trovato A."/>
            <person name="Cirillo D.M."/>
        </authorList>
    </citation>
    <scope>NUCLEOTIDE SEQUENCE [LARGE SCALE GENOMIC DNA]</scope>
    <source>
        <strain evidence="2 3">ATCC 33027</strain>
    </source>
</reference>
<dbReference type="Pfam" id="PF12697">
    <property type="entry name" value="Abhydrolase_6"/>
    <property type="match status" value="1"/>
</dbReference>
<comment type="caution">
    <text evidence="2">The sequence shown here is derived from an EMBL/GenBank/DDBJ whole genome shotgun (WGS) entry which is preliminary data.</text>
</comment>
<organism evidence="2 3">
    <name type="scientific">Mycolicibacterium sphagni</name>
    <dbReference type="NCBI Taxonomy" id="1786"/>
    <lineage>
        <taxon>Bacteria</taxon>
        <taxon>Bacillati</taxon>
        <taxon>Actinomycetota</taxon>
        <taxon>Actinomycetes</taxon>
        <taxon>Mycobacteriales</taxon>
        <taxon>Mycobacteriaceae</taxon>
        <taxon>Mycolicibacterium</taxon>
    </lineage>
</organism>
<keyword evidence="3" id="KW-1185">Reference proteome</keyword>
<evidence type="ECO:0000259" key="1">
    <source>
        <dbReference type="Pfam" id="PF12697"/>
    </source>
</evidence>
<dbReference type="PANTHER" id="PTHR43798:SF33">
    <property type="entry name" value="HYDROLASE, PUTATIVE (AFU_ORTHOLOGUE AFUA_2G14860)-RELATED"/>
    <property type="match status" value="1"/>
</dbReference>
<dbReference type="EMBL" id="NOZR01000027">
    <property type="protein sequence ID" value="OYN75675.1"/>
    <property type="molecule type" value="Genomic_DNA"/>
</dbReference>
<dbReference type="Proteomes" id="UP000216063">
    <property type="component" value="Unassembled WGS sequence"/>
</dbReference>
<dbReference type="InterPro" id="IPR050266">
    <property type="entry name" value="AB_hydrolase_sf"/>
</dbReference>
<proteinExistence type="predicted"/>
<dbReference type="Gene3D" id="3.40.50.1820">
    <property type="entry name" value="alpha/beta hydrolase"/>
    <property type="match status" value="1"/>
</dbReference>
<protein>
    <submittedName>
        <fullName evidence="2">Alpha/beta hydrolase</fullName>
    </submittedName>
</protein>
<feature type="domain" description="AB hydrolase-1" evidence="1">
    <location>
        <begin position="18"/>
        <end position="253"/>
    </location>
</feature>
<dbReference type="GO" id="GO:0016020">
    <property type="term" value="C:membrane"/>
    <property type="evidence" value="ECO:0007669"/>
    <property type="project" value="TreeGrafter"/>
</dbReference>
<evidence type="ECO:0000313" key="3">
    <source>
        <dbReference type="Proteomes" id="UP000216063"/>
    </source>
</evidence>
<dbReference type="PRINTS" id="PR00111">
    <property type="entry name" value="ABHYDROLASE"/>
</dbReference>
<sequence>MTHALHVHRFGPDGPVQVLAIHGLTGHGRRWGRLAARHLPEITVAAPDLIGHGRSSYSAPWTLEANITALATLIENDADGPVLVVGHSFGGAVALNLAAAYPDLVSGLVLLDPAIGLDGQWMHEISEAMLASPDYPDRDEARTEKFTGSWADVDPAELDEDLDEHLIALPNGRVGWRICVPAMMSYWSELARDIVLPHKGTPTTVVRAQWTDPPYVGEELINGLSERLGADFSLVELACQHMVPHAKPAETASLIRELLEAR</sequence>
<dbReference type="AlphaFoldDB" id="A0A255DEK7"/>
<evidence type="ECO:0000313" key="2">
    <source>
        <dbReference type="EMBL" id="OYN75675.1"/>
    </source>
</evidence>
<keyword evidence="2" id="KW-0378">Hydrolase</keyword>
<dbReference type="GO" id="GO:0016787">
    <property type="term" value="F:hydrolase activity"/>
    <property type="evidence" value="ECO:0007669"/>
    <property type="project" value="UniProtKB-KW"/>
</dbReference>
<dbReference type="InterPro" id="IPR029058">
    <property type="entry name" value="AB_hydrolase_fold"/>
</dbReference>
<name>A0A255DEK7_9MYCO</name>
<accession>A0A255DEK7</accession>
<dbReference type="InterPro" id="IPR000073">
    <property type="entry name" value="AB_hydrolase_1"/>
</dbReference>
<dbReference type="OrthoDB" id="3193334at2"/>
<dbReference type="PANTHER" id="PTHR43798">
    <property type="entry name" value="MONOACYLGLYCEROL LIPASE"/>
    <property type="match status" value="1"/>
</dbReference>